<gene>
    <name evidence="1" type="ORF">A6F49_17125</name>
</gene>
<reference evidence="1 2" key="1">
    <citation type="submission" date="2016-04" db="EMBL/GenBank/DDBJ databases">
        <title>First whole genome shotgun sequence of the bacterium Enteractinococcus sp. strain UASWS1574.</title>
        <authorList>
            <person name="Crovadore J."/>
            <person name="Chablais R."/>
            <person name="Lefort F."/>
        </authorList>
    </citation>
    <scope>NUCLEOTIDE SEQUENCE [LARGE SCALE GENOMIC DNA]</scope>
    <source>
        <strain evidence="1 2">UASWS1574</strain>
    </source>
</reference>
<dbReference type="Proteomes" id="UP000078292">
    <property type="component" value="Unassembled WGS sequence"/>
</dbReference>
<evidence type="ECO:0000313" key="2">
    <source>
        <dbReference type="Proteomes" id="UP000078292"/>
    </source>
</evidence>
<evidence type="ECO:0000313" key="1">
    <source>
        <dbReference type="EMBL" id="OAV59553.1"/>
    </source>
</evidence>
<dbReference type="RefSeq" id="WP_043058528.1">
    <property type="nucleotide sequence ID" value="NZ_LXEY01000022.1"/>
</dbReference>
<dbReference type="AlphaFoldDB" id="A0A1B7LWY0"/>
<name>A0A1B7LWY0_9MICC</name>
<dbReference type="EMBL" id="LXEY01000022">
    <property type="protein sequence ID" value="OAV59553.1"/>
    <property type="molecule type" value="Genomic_DNA"/>
</dbReference>
<accession>A0A1B7LWY0</accession>
<organism evidence="1 2">
    <name type="scientific">Enteractinococcus helveticum</name>
    <dbReference type="NCBI Taxonomy" id="1837282"/>
    <lineage>
        <taxon>Bacteria</taxon>
        <taxon>Bacillati</taxon>
        <taxon>Actinomycetota</taxon>
        <taxon>Actinomycetes</taxon>
        <taxon>Micrococcales</taxon>
        <taxon>Micrococcaceae</taxon>
    </lineage>
</organism>
<protein>
    <submittedName>
        <fullName evidence="1">Uncharacterized protein</fullName>
    </submittedName>
</protein>
<proteinExistence type="predicted"/>
<sequence>MTNDHIITPAQDSWAAANKARIEREKIALEKAQQISEIGAKSSRNELHRMLSITPGAESALKIGQLLDAEQQNNINQ</sequence>
<comment type="caution">
    <text evidence="1">The sequence shown here is derived from an EMBL/GenBank/DDBJ whole genome shotgun (WGS) entry which is preliminary data.</text>
</comment>
<dbReference type="STRING" id="1837282.A6F49_17125"/>
<keyword evidence="2" id="KW-1185">Reference proteome</keyword>